<dbReference type="Proteomes" id="UP001472677">
    <property type="component" value="Unassembled WGS sequence"/>
</dbReference>
<gene>
    <name evidence="1" type="ORF">V6N12_014890</name>
</gene>
<comment type="caution">
    <text evidence="1">The sequence shown here is derived from an EMBL/GenBank/DDBJ whole genome shotgun (WGS) entry which is preliminary data.</text>
</comment>
<accession>A0ABR2DLY0</accession>
<reference evidence="1 2" key="1">
    <citation type="journal article" date="2024" name="G3 (Bethesda)">
        <title>Genome assembly of Hibiscus sabdariffa L. provides insights into metabolisms of medicinal natural products.</title>
        <authorList>
            <person name="Kim T."/>
        </authorList>
    </citation>
    <scope>NUCLEOTIDE SEQUENCE [LARGE SCALE GENOMIC DNA]</scope>
    <source>
        <strain evidence="1">TK-2024</strain>
        <tissue evidence="1">Old leaves</tissue>
    </source>
</reference>
<evidence type="ECO:0000313" key="2">
    <source>
        <dbReference type="Proteomes" id="UP001472677"/>
    </source>
</evidence>
<sequence>MYVREADAFGKNDVTSVVVSKNTADPVPDKGKAALDVATGPVAGLDANAPSASSATNLDVGSTLGKAVDSSPNANETIEIQNLPFIAVTPFPYVLMDGETIFRDSSNKFACLAASDVPDVMGNNVKDSEQTSSFEVVVAIDTVVVVQPVEPNVEGSPRKARAASKGVAQLVQGLKAKKKNQSSIQGKWN</sequence>
<dbReference type="EMBL" id="JBBPBM010000024">
    <property type="protein sequence ID" value="KAK8542289.1"/>
    <property type="molecule type" value="Genomic_DNA"/>
</dbReference>
<proteinExistence type="predicted"/>
<evidence type="ECO:0000313" key="1">
    <source>
        <dbReference type="EMBL" id="KAK8542289.1"/>
    </source>
</evidence>
<keyword evidence="2" id="KW-1185">Reference proteome</keyword>
<protein>
    <submittedName>
        <fullName evidence="1">Uncharacterized protein</fullName>
    </submittedName>
</protein>
<name>A0ABR2DLY0_9ROSI</name>
<organism evidence="1 2">
    <name type="scientific">Hibiscus sabdariffa</name>
    <name type="common">roselle</name>
    <dbReference type="NCBI Taxonomy" id="183260"/>
    <lineage>
        <taxon>Eukaryota</taxon>
        <taxon>Viridiplantae</taxon>
        <taxon>Streptophyta</taxon>
        <taxon>Embryophyta</taxon>
        <taxon>Tracheophyta</taxon>
        <taxon>Spermatophyta</taxon>
        <taxon>Magnoliopsida</taxon>
        <taxon>eudicotyledons</taxon>
        <taxon>Gunneridae</taxon>
        <taxon>Pentapetalae</taxon>
        <taxon>rosids</taxon>
        <taxon>malvids</taxon>
        <taxon>Malvales</taxon>
        <taxon>Malvaceae</taxon>
        <taxon>Malvoideae</taxon>
        <taxon>Hibiscus</taxon>
    </lineage>
</organism>